<dbReference type="STRING" id="157072.A0A024U3V9"/>
<dbReference type="PANTHER" id="PTHR21610:SF9">
    <property type="entry name" value="VON WILLEBRAND FACTOR A DOMAIN-CONTAINING PROTEIN 8"/>
    <property type="match status" value="1"/>
</dbReference>
<dbReference type="SUPFAM" id="SSF53300">
    <property type="entry name" value="vWA-like"/>
    <property type="match status" value="1"/>
</dbReference>
<dbReference type="eggNOG" id="KOG1808">
    <property type="taxonomic scope" value="Eukaryota"/>
</dbReference>
<dbReference type="Pfam" id="PF07728">
    <property type="entry name" value="AAA_5"/>
    <property type="match status" value="3"/>
</dbReference>
<feature type="region of interest" description="Disordered" evidence="8">
    <location>
        <begin position="1413"/>
        <end position="1458"/>
    </location>
</feature>
<accession>A0A024U3V9</accession>
<dbReference type="FunFam" id="3.40.50.300:FF:000587">
    <property type="entry name" value="von Willebrand factor A domain containing 8"/>
    <property type="match status" value="1"/>
</dbReference>
<dbReference type="PROSITE" id="PS50234">
    <property type="entry name" value="VWFA"/>
    <property type="match status" value="1"/>
</dbReference>
<dbReference type="InterPro" id="IPR002035">
    <property type="entry name" value="VWF_A"/>
</dbReference>
<dbReference type="FunFam" id="3.40.50.300:FF:000663">
    <property type="entry name" value="von Willebrand factor A domain containing 8"/>
    <property type="match status" value="1"/>
</dbReference>
<evidence type="ECO:0000259" key="9">
    <source>
        <dbReference type="PROSITE" id="PS50234"/>
    </source>
</evidence>
<sequence length="1775" mass="196838">MLRQSLLRPSQWRVRRAQHFSNVSIGGVTAPQGQVKEAQLVPKGFANRNADGEPHFTQETLEHLRWMLQKDLLGQDMFLIGPPGPARRRLALQFCEIMQREVEYVAISQDTTESDLKQRREILGGSAIFADQAPVRAAIHGRVLILDGLEKAERNVLPTLNNLLENREMALDDGRFLMQASSYDALLAKGYTAAQLEARNLLRVDPAFRVIALGVPVPPYPGRTLDPPLRSRFQARQISPLSPGAQLEICSSIPDGEKLVSLVEAMHVIENNQDGTMDRMPHLNPSVVEYCAKMAETFPNTTDVPALLGRLFPLHLTSWKAHSETFEKVLRTFFPFKAVQAKAAPFVLTRSTTDGAQTTWLQVDKGKVAIASGALPLHEHVAGFVETSAHHRVVLDMLKDHALGSDMCVLGPKGSGKSALARLFCAKLGYSTELFTLFKDMTARDLFQRRATDNDGNTTWEESPLLHAARHGRVAILDGVHRLSSDTLSTLQRFVQDREVDLVDGTKFAASVTDVHRGVVKVHPSFRIVALAEVTAAHPWLTSETLTLFPFHAVPTLTRRDVTKVLADLCPTLPKAIAATLVDFWHEVQLHPDVSLSLRQLLRMARRLDAFPGTASRDLRHLVEDTTMMHFLPNASVMEGLLDKCNIKQAARQDKLEDIQFVDTPDSLTVGNVVYNIVKSDAPRVELIPQPRYFPIPKHAIVMRQMLQDIVSGQPHLLLIGNQGVGKNKVVDRLLQLMHQEREYVQLHRDTTVQTLTLVPSMESGKITWEDSPLVRAVKFGRTLVVDEADKAPLEVVCVLKGLIEDGEMLLGDGRRIVDPTEVPVDSANDNVIVMHPRFRMWVLANRPGYPFLGNNFFSEVGDIFATHVIDNPDPASELTLLQAYAPSVPQDVLKRLCAAFSELRGMVEEGTIAYPYSTREAVAVAKHLEAFPMDGVSQTLENVLAFDAYDPSLRQRLSDVFGRHGVPLVSATTRVLPSIAVAPVSPLPTFSVTETWTLGRCGRHEPVRVDTSTLKSRRIYVEPPTSRTFSVTPCRLSTFSEEMSSWHVPLWAQQSAVAMAVLPDGSIHVLTKQPLGVHSFFGAESSQRLHLYSELEGYGYSKSEAHLMGWSNSLVLHVPAAGTTASTRIVLAMSSCADLLVVMSAKHNVLESRALCRLKPNQDGVFQWKSDTSSIQVLSGLLDDHDLLVRYIPGHNAVQAIEMTSMKAHTMSLPFHVERVHLVSNTTWHVHDTHGNVHMLHIKSPHDADVERIQISSVGKAIPTSKAVHSHSNRFTHPEAYVQVIQADGRSRKSVLTSPRAAKSNVIQSLGWNDKLANVVATDVLLEVVDLNKSVFRHIPKPHDASAVTALAVLPSTENVLSLQRNGQLRVWQVDDAALHADLETWKAMFSYHSMQGVRDMLELKYLPHGTSVPKTDSSLPKHGKEDPDNTPHVGGNTWAGGTGGSDTAGLGGRGGPYRLDKGHRVHQISQEKKDQVTKEAREKAKAMADAALAEQLRRIDMTNHEFATYQTYFDRVGAETSQLRHILKNVEQQSDERGWLKHQSSGEWDDSKLVDGLSGERNVFKKRGKDPFALQIQTQPKKLVFVMDLSGSMYRFNSQDGRLERMLETSLMLMESLAEFETKFDYAIMGHSGDSPAIPFVSFGSPPKTKKDRLKILEKMVAHSQYCSSGDHTVEAIADSIKHAKAAAGDDESFVFVLSDANLNRYGITPQEMSRALMKDSSVSAHAIFIASLADEATRILKHLPQGNGHVCLNTTDLPHVFQRIFKSNVTKE</sequence>
<proteinExistence type="predicted"/>
<evidence type="ECO:0000256" key="7">
    <source>
        <dbReference type="ARBA" id="ARBA00070377"/>
    </source>
</evidence>
<keyword evidence="4" id="KW-0809">Transit peptide</keyword>
<evidence type="ECO:0000256" key="4">
    <source>
        <dbReference type="ARBA" id="ARBA00022946"/>
    </source>
</evidence>
<dbReference type="GO" id="GO:0005739">
    <property type="term" value="C:mitochondrion"/>
    <property type="evidence" value="ECO:0007669"/>
    <property type="project" value="UniProtKB-SubCell"/>
</dbReference>
<protein>
    <recommendedName>
        <fullName evidence="7">von Willebrand factor A domain-containing protein 8</fullName>
    </recommendedName>
</protein>
<dbReference type="Gene3D" id="3.40.50.410">
    <property type="entry name" value="von Willebrand factor, type A domain"/>
    <property type="match status" value="1"/>
</dbReference>
<dbReference type="GO" id="GO:0016887">
    <property type="term" value="F:ATP hydrolysis activity"/>
    <property type="evidence" value="ECO:0007669"/>
    <property type="project" value="InterPro"/>
</dbReference>
<evidence type="ECO:0000256" key="1">
    <source>
        <dbReference type="ARBA" id="ARBA00004173"/>
    </source>
</evidence>
<dbReference type="SUPFAM" id="SSF52540">
    <property type="entry name" value="P-loop containing nucleoside triphosphate hydrolases"/>
    <property type="match status" value="3"/>
</dbReference>
<evidence type="ECO:0000256" key="2">
    <source>
        <dbReference type="ARBA" id="ARBA00022741"/>
    </source>
</evidence>
<dbReference type="VEuPathDB" id="FungiDB:H310_06566"/>
<dbReference type="GO" id="GO:0005524">
    <property type="term" value="F:ATP binding"/>
    <property type="evidence" value="ECO:0007669"/>
    <property type="project" value="UniProtKB-KW"/>
</dbReference>
<gene>
    <name evidence="10" type="ORF">H310_06566</name>
</gene>
<evidence type="ECO:0000256" key="5">
    <source>
        <dbReference type="ARBA" id="ARBA00023128"/>
    </source>
</evidence>
<dbReference type="GeneID" id="20083616"/>
<evidence type="ECO:0000256" key="3">
    <source>
        <dbReference type="ARBA" id="ARBA00022840"/>
    </source>
</evidence>
<dbReference type="OrthoDB" id="5186at2759"/>
<dbReference type="PANTHER" id="PTHR21610">
    <property type="entry name" value="VON WILLEBRAND FACTOR A DOMAIN-CONTAINING PROTEIN 8"/>
    <property type="match status" value="1"/>
</dbReference>
<feature type="domain" description="VWFA" evidence="9">
    <location>
        <begin position="1584"/>
        <end position="1772"/>
    </location>
</feature>
<evidence type="ECO:0000313" key="10">
    <source>
        <dbReference type="EMBL" id="ETW00904.1"/>
    </source>
</evidence>
<dbReference type="InterPro" id="IPR039891">
    <property type="entry name" value="VWA8"/>
</dbReference>
<dbReference type="InterPro" id="IPR027417">
    <property type="entry name" value="P-loop_NTPase"/>
</dbReference>
<comment type="function">
    <text evidence="6">Exhibits ATPase activity in vitro.</text>
</comment>
<dbReference type="InterPro" id="IPR036465">
    <property type="entry name" value="vWFA_dom_sf"/>
</dbReference>
<keyword evidence="2" id="KW-0547">Nucleotide-binding</keyword>
<name>A0A024U3V9_9STRA</name>
<dbReference type="EMBL" id="KI913963">
    <property type="protein sequence ID" value="ETW00904.1"/>
    <property type="molecule type" value="Genomic_DNA"/>
</dbReference>
<evidence type="ECO:0000256" key="8">
    <source>
        <dbReference type="SAM" id="MobiDB-lite"/>
    </source>
</evidence>
<dbReference type="Gene3D" id="3.40.50.300">
    <property type="entry name" value="P-loop containing nucleotide triphosphate hydrolases"/>
    <property type="match status" value="3"/>
</dbReference>
<feature type="compositionally biased region" description="Gly residues" evidence="8">
    <location>
        <begin position="1439"/>
        <end position="1457"/>
    </location>
</feature>
<comment type="subcellular location">
    <subcellularLocation>
        <location evidence="1">Mitochondrion</location>
    </subcellularLocation>
</comment>
<keyword evidence="3" id="KW-0067">ATP-binding</keyword>
<evidence type="ECO:0000256" key="6">
    <source>
        <dbReference type="ARBA" id="ARBA00055988"/>
    </source>
</evidence>
<dbReference type="SMART" id="SM00327">
    <property type="entry name" value="VWA"/>
    <property type="match status" value="1"/>
</dbReference>
<dbReference type="RefSeq" id="XP_008869902.1">
    <property type="nucleotide sequence ID" value="XM_008871680.1"/>
</dbReference>
<dbReference type="InterPro" id="IPR011704">
    <property type="entry name" value="ATPase_dyneun-rel_AAA"/>
</dbReference>
<dbReference type="Pfam" id="PF00092">
    <property type="entry name" value="VWA"/>
    <property type="match status" value="1"/>
</dbReference>
<keyword evidence="5" id="KW-0496">Mitochondrion</keyword>
<organism evidence="10">
    <name type="scientific">Aphanomyces invadans</name>
    <dbReference type="NCBI Taxonomy" id="157072"/>
    <lineage>
        <taxon>Eukaryota</taxon>
        <taxon>Sar</taxon>
        <taxon>Stramenopiles</taxon>
        <taxon>Oomycota</taxon>
        <taxon>Saprolegniomycetes</taxon>
        <taxon>Saprolegniales</taxon>
        <taxon>Verrucalvaceae</taxon>
        <taxon>Aphanomyces</taxon>
    </lineage>
</organism>
<reference evidence="10" key="1">
    <citation type="submission" date="2013-12" db="EMBL/GenBank/DDBJ databases">
        <title>The Genome Sequence of Aphanomyces invadans NJM9701.</title>
        <authorList>
            <consortium name="The Broad Institute Genomics Platform"/>
            <person name="Russ C."/>
            <person name="Tyler B."/>
            <person name="van West P."/>
            <person name="Dieguez-Uribeondo J."/>
            <person name="Young S.K."/>
            <person name="Zeng Q."/>
            <person name="Gargeya S."/>
            <person name="Fitzgerald M."/>
            <person name="Abouelleil A."/>
            <person name="Alvarado L."/>
            <person name="Chapman S.B."/>
            <person name="Gainer-Dewar J."/>
            <person name="Goldberg J."/>
            <person name="Griggs A."/>
            <person name="Gujja S."/>
            <person name="Hansen M."/>
            <person name="Howarth C."/>
            <person name="Imamovic A."/>
            <person name="Ireland A."/>
            <person name="Larimer J."/>
            <person name="McCowan C."/>
            <person name="Murphy C."/>
            <person name="Pearson M."/>
            <person name="Poon T.W."/>
            <person name="Priest M."/>
            <person name="Roberts A."/>
            <person name="Saif S."/>
            <person name="Shea T."/>
            <person name="Sykes S."/>
            <person name="Wortman J."/>
            <person name="Nusbaum C."/>
            <person name="Birren B."/>
        </authorList>
    </citation>
    <scope>NUCLEOTIDE SEQUENCE [LARGE SCALE GENOMIC DNA]</scope>
    <source>
        <strain evidence="10">NJM9701</strain>
    </source>
</reference>